<dbReference type="AlphaFoldDB" id="G0IY09"/>
<evidence type="ECO:0000313" key="2">
    <source>
        <dbReference type="EMBL" id="AEL24342.1"/>
    </source>
</evidence>
<dbReference type="STRING" id="880070.Cycma_0567"/>
<gene>
    <name evidence="2" type="ordered locus">Cycma_0567</name>
</gene>
<reference evidence="3" key="1">
    <citation type="submission" date="2011-07" db="EMBL/GenBank/DDBJ databases">
        <title>The complete genome of Cyclobacterium marinum DSM 745.</title>
        <authorList>
            <person name="Lucas S."/>
            <person name="Han J."/>
            <person name="Lapidus A."/>
            <person name="Bruce D."/>
            <person name="Goodwin L."/>
            <person name="Pitluck S."/>
            <person name="Peters L."/>
            <person name="Kyrpides N."/>
            <person name="Mavromatis K."/>
            <person name="Ivanova N."/>
            <person name="Ovchinnikova G."/>
            <person name="Chertkov O."/>
            <person name="Detter J.C."/>
            <person name="Tapia R."/>
            <person name="Han C."/>
            <person name="Land M."/>
            <person name="Hauser L."/>
            <person name="Markowitz V."/>
            <person name="Cheng J.-F."/>
            <person name="Hugenholtz P."/>
            <person name="Woyke T."/>
            <person name="Wu D."/>
            <person name="Tindall B."/>
            <person name="Schuetze A."/>
            <person name="Brambilla E."/>
            <person name="Klenk H.-P."/>
            <person name="Eisen J.A."/>
        </authorList>
    </citation>
    <scope>NUCLEOTIDE SEQUENCE [LARGE SCALE GENOMIC DNA]</scope>
    <source>
        <strain evidence="3">ATCC 25205 / DSM 745 / LMG 13164 / NCIMB 1802</strain>
    </source>
</reference>
<name>G0IY09_CYCMS</name>
<dbReference type="KEGG" id="cmr:Cycma_0567"/>
<accession>G0IY09</accession>
<dbReference type="RefSeq" id="WP_014018640.1">
    <property type="nucleotide sequence ID" value="NC_015914.1"/>
</dbReference>
<keyword evidence="1" id="KW-1133">Transmembrane helix</keyword>
<organism evidence="2 3">
    <name type="scientific">Cyclobacterium marinum (strain ATCC 25205 / DSM 745 / LMG 13164 / NCIMB 1802)</name>
    <name type="common">Flectobacillus marinus</name>
    <dbReference type="NCBI Taxonomy" id="880070"/>
    <lineage>
        <taxon>Bacteria</taxon>
        <taxon>Pseudomonadati</taxon>
        <taxon>Bacteroidota</taxon>
        <taxon>Cytophagia</taxon>
        <taxon>Cytophagales</taxon>
        <taxon>Cyclobacteriaceae</taxon>
        <taxon>Cyclobacterium</taxon>
    </lineage>
</organism>
<keyword evidence="1" id="KW-0472">Membrane</keyword>
<dbReference type="EMBL" id="CP002955">
    <property type="protein sequence ID" value="AEL24342.1"/>
    <property type="molecule type" value="Genomic_DNA"/>
</dbReference>
<proteinExistence type="predicted"/>
<keyword evidence="1" id="KW-0812">Transmembrane</keyword>
<dbReference type="HOGENOM" id="CLU_3024566_0_0_10"/>
<keyword evidence="3" id="KW-1185">Reference proteome</keyword>
<feature type="transmembrane region" description="Helical" evidence="1">
    <location>
        <begin position="35"/>
        <end position="54"/>
    </location>
</feature>
<protein>
    <submittedName>
        <fullName evidence="2">Uncharacterized protein</fullName>
    </submittedName>
</protein>
<dbReference type="Proteomes" id="UP000001635">
    <property type="component" value="Chromosome"/>
</dbReference>
<evidence type="ECO:0000313" key="3">
    <source>
        <dbReference type="Proteomes" id="UP000001635"/>
    </source>
</evidence>
<evidence type="ECO:0000256" key="1">
    <source>
        <dbReference type="SAM" id="Phobius"/>
    </source>
</evidence>
<sequence>MDDKEYLKRLKEVDYIAWDSVENDPMIRGIDTGSGCSTAVMVTIILIGGIIYLIN</sequence>